<proteinExistence type="predicted"/>
<keyword evidence="3" id="KW-1185">Reference proteome</keyword>
<protein>
    <submittedName>
        <fullName evidence="4">Uncharacterized protein LOC111132973</fullName>
    </submittedName>
</protein>
<feature type="chain" id="PRO_5034529324" evidence="2">
    <location>
        <begin position="21"/>
        <end position="207"/>
    </location>
</feature>
<accession>A0A8B8E7P6</accession>
<evidence type="ECO:0000256" key="2">
    <source>
        <dbReference type="SAM" id="SignalP"/>
    </source>
</evidence>
<dbReference type="SUPFAM" id="SSF82895">
    <property type="entry name" value="TSP-1 type 1 repeat"/>
    <property type="match status" value="1"/>
</dbReference>
<feature type="transmembrane region" description="Helical" evidence="1">
    <location>
        <begin position="163"/>
        <end position="190"/>
    </location>
</feature>
<dbReference type="GeneID" id="111132973"/>
<dbReference type="InterPro" id="IPR036383">
    <property type="entry name" value="TSP1_rpt_sf"/>
</dbReference>
<evidence type="ECO:0000313" key="3">
    <source>
        <dbReference type="Proteomes" id="UP000694844"/>
    </source>
</evidence>
<dbReference type="AlphaFoldDB" id="A0A8B8E7P6"/>
<evidence type="ECO:0000256" key="1">
    <source>
        <dbReference type="SAM" id="Phobius"/>
    </source>
</evidence>
<keyword evidence="1" id="KW-1133">Transmembrane helix</keyword>
<dbReference type="OrthoDB" id="6204944at2759"/>
<reference evidence="4" key="1">
    <citation type="submission" date="2025-08" db="UniProtKB">
        <authorList>
            <consortium name="RefSeq"/>
        </authorList>
    </citation>
    <scope>IDENTIFICATION</scope>
    <source>
        <tissue evidence="4">Whole sample</tissue>
    </source>
</reference>
<dbReference type="RefSeq" id="XP_022336667.1">
    <property type="nucleotide sequence ID" value="XM_022480959.1"/>
</dbReference>
<keyword evidence="2" id="KW-0732">Signal</keyword>
<feature type="signal peptide" evidence="2">
    <location>
        <begin position="1"/>
        <end position="20"/>
    </location>
</feature>
<name>A0A8B8E7P6_CRAVI</name>
<dbReference type="KEGG" id="cvn:111132973"/>
<evidence type="ECO:0000313" key="4">
    <source>
        <dbReference type="RefSeq" id="XP_022336667.1"/>
    </source>
</evidence>
<sequence>MEYRLVLCLHLLSFVPHSAIKNCSSANYCEVLIWGPWSTCSNGCGRGLRHRLPGLCCPKGVTAQTIYDECAVKLCNMTEGDYNQTGACSSTLGCTSATPETTQTTLPIAVSSIITTKATTLGTASPEVTTKPTPPGSVIPEITTKWTPFGGSPEVKTIVPPPFGMVTLMTLSAALLAALASCVVCAVFAVKRRQEKKRRNSVLPYNS</sequence>
<keyword evidence="1" id="KW-0812">Transmembrane</keyword>
<organism evidence="3 4">
    <name type="scientific">Crassostrea virginica</name>
    <name type="common">Eastern oyster</name>
    <dbReference type="NCBI Taxonomy" id="6565"/>
    <lineage>
        <taxon>Eukaryota</taxon>
        <taxon>Metazoa</taxon>
        <taxon>Spiralia</taxon>
        <taxon>Lophotrochozoa</taxon>
        <taxon>Mollusca</taxon>
        <taxon>Bivalvia</taxon>
        <taxon>Autobranchia</taxon>
        <taxon>Pteriomorphia</taxon>
        <taxon>Ostreida</taxon>
        <taxon>Ostreoidea</taxon>
        <taxon>Ostreidae</taxon>
        <taxon>Crassostrea</taxon>
    </lineage>
</organism>
<dbReference type="Proteomes" id="UP000694844">
    <property type="component" value="Chromosome 5"/>
</dbReference>
<gene>
    <name evidence="4" type="primary">LOC111132973</name>
</gene>
<keyword evidence="1" id="KW-0472">Membrane</keyword>